<dbReference type="PANTHER" id="PTHR42647:SF5">
    <property type="entry name" value="SBP (S-RIBONUCLEASE BINDING PROTEIN) FAMILY PROTEIN"/>
    <property type="match status" value="1"/>
</dbReference>
<keyword evidence="5" id="KW-0175">Coiled coil</keyword>
<name>A0A6A3BFG2_HIBSY</name>
<organism evidence="7 8">
    <name type="scientific">Hibiscus syriacus</name>
    <name type="common">Rose of Sharon</name>
    <dbReference type="NCBI Taxonomy" id="106335"/>
    <lineage>
        <taxon>Eukaryota</taxon>
        <taxon>Viridiplantae</taxon>
        <taxon>Streptophyta</taxon>
        <taxon>Embryophyta</taxon>
        <taxon>Tracheophyta</taxon>
        <taxon>Spermatophyta</taxon>
        <taxon>Magnoliopsida</taxon>
        <taxon>eudicotyledons</taxon>
        <taxon>Gunneridae</taxon>
        <taxon>Pentapetalae</taxon>
        <taxon>rosids</taxon>
        <taxon>malvids</taxon>
        <taxon>Malvales</taxon>
        <taxon>Malvaceae</taxon>
        <taxon>Malvoideae</taxon>
        <taxon>Hibiscus</taxon>
    </lineage>
</organism>
<dbReference type="EMBL" id="VEPZ02000876">
    <property type="protein sequence ID" value="KAE8713782.1"/>
    <property type="molecule type" value="Genomic_DNA"/>
</dbReference>
<dbReference type="InterPro" id="IPR013083">
    <property type="entry name" value="Znf_RING/FYVE/PHD"/>
</dbReference>
<evidence type="ECO:0000256" key="1">
    <source>
        <dbReference type="ARBA" id="ARBA00022723"/>
    </source>
</evidence>
<evidence type="ECO:0000256" key="4">
    <source>
        <dbReference type="PROSITE-ProRule" id="PRU00175"/>
    </source>
</evidence>
<proteinExistence type="predicted"/>
<keyword evidence="8" id="KW-1185">Reference proteome</keyword>
<dbReference type="InterPro" id="IPR001841">
    <property type="entry name" value="Znf_RING"/>
</dbReference>
<dbReference type="Proteomes" id="UP000436088">
    <property type="component" value="Unassembled WGS sequence"/>
</dbReference>
<dbReference type="PIRSF" id="PIRSF036836">
    <property type="entry name" value="RNase_bind_SBP1"/>
    <property type="match status" value="1"/>
</dbReference>
<dbReference type="GO" id="GO:0004842">
    <property type="term" value="F:ubiquitin-protein transferase activity"/>
    <property type="evidence" value="ECO:0007669"/>
    <property type="project" value="TreeGrafter"/>
</dbReference>
<dbReference type="AlphaFoldDB" id="A0A6A3BFG2"/>
<evidence type="ECO:0000256" key="5">
    <source>
        <dbReference type="SAM" id="Coils"/>
    </source>
</evidence>
<reference evidence="7" key="1">
    <citation type="submission" date="2019-09" db="EMBL/GenBank/DDBJ databases">
        <title>Draft genome information of white flower Hibiscus syriacus.</title>
        <authorList>
            <person name="Kim Y.-M."/>
        </authorList>
    </citation>
    <scope>NUCLEOTIDE SEQUENCE [LARGE SCALE GENOMIC DNA]</scope>
    <source>
        <strain evidence="7">YM2019G1</strain>
    </source>
</reference>
<evidence type="ECO:0000256" key="2">
    <source>
        <dbReference type="ARBA" id="ARBA00022771"/>
    </source>
</evidence>
<accession>A0A6A3BFG2</accession>
<dbReference type="PROSITE" id="PS50089">
    <property type="entry name" value="ZF_RING_2"/>
    <property type="match status" value="1"/>
</dbReference>
<feature type="domain" description="RING-type" evidence="6">
    <location>
        <begin position="273"/>
        <end position="307"/>
    </location>
</feature>
<evidence type="ECO:0000259" key="6">
    <source>
        <dbReference type="PROSITE" id="PS50089"/>
    </source>
</evidence>
<comment type="caution">
    <text evidence="7">The sequence shown here is derived from an EMBL/GenBank/DDBJ whole genome shotgun (WGS) entry which is preliminary data.</text>
</comment>
<dbReference type="PANTHER" id="PTHR42647">
    <property type="entry name" value="SBP (S-RIBONUCLEASE BINDING PROTEIN) FAMILY PROTEIN"/>
    <property type="match status" value="1"/>
</dbReference>
<keyword evidence="2 4" id="KW-0863">Zinc-finger</keyword>
<sequence length="321" mass="35485">MAVQAQYPSNILLLNRGGQEEHEFSLQQQTGGVFIDQSHMFSNNNNTRKRGREVAIITPINSFSLQTQPSQLIDLSQLHQPNAVSTGLRLSSGDQQQNLQQTQNHCYPQQQQLSLLSNSFDDLGTQIQRQREELDQFLQAQGEELRRVLVEKRQRNYRALLGAAEESVERRLREKEAEVEKAKRRNAELEARAAQVRVETQVWQAKAMAQEATSVSLQAQLQKAIMSGGAAVTHDGKRGNDGLNCAGGMQRQAEDAESAYVDPDRVVLTGPACKACGTCVASVVVLPCGHLCLCTECDRVAEACPLCLTVRNSSVEVLLFP</sequence>
<feature type="coiled-coil region" evidence="5">
    <location>
        <begin position="165"/>
        <end position="199"/>
    </location>
</feature>
<dbReference type="OrthoDB" id="1711136at2759"/>
<evidence type="ECO:0000313" key="8">
    <source>
        <dbReference type="Proteomes" id="UP000436088"/>
    </source>
</evidence>
<evidence type="ECO:0000256" key="3">
    <source>
        <dbReference type="ARBA" id="ARBA00022833"/>
    </source>
</evidence>
<dbReference type="CDD" id="cd16649">
    <property type="entry name" value="mRING-HC-C3HC5_CGRF1-like"/>
    <property type="match status" value="1"/>
</dbReference>
<evidence type="ECO:0000313" key="7">
    <source>
        <dbReference type="EMBL" id="KAE8713782.1"/>
    </source>
</evidence>
<dbReference type="Pfam" id="PF13920">
    <property type="entry name" value="zf-C3HC4_3"/>
    <property type="match status" value="1"/>
</dbReference>
<keyword evidence="3" id="KW-0862">Zinc</keyword>
<dbReference type="GO" id="GO:0008270">
    <property type="term" value="F:zinc ion binding"/>
    <property type="evidence" value="ECO:0007669"/>
    <property type="project" value="UniProtKB-KW"/>
</dbReference>
<keyword evidence="1" id="KW-0479">Metal-binding</keyword>
<gene>
    <name evidence="7" type="ORF">F3Y22_tig00110206pilonHSYRG00479</name>
</gene>
<protein>
    <recommendedName>
        <fullName evidence="6">RING-type domain-containing protein</fullName>
    </recommendedName>
</protein>
<dbReference type="FunFam" id="3.30.40.10:FF:000239">
    <property type="entry name" value="probable BOI-related E3 ubiquitin-protein ligase 2"/>
    <property type="match status" value="1"/>
</dbReference>
<dbReference type="Gene3D" id="3.30.40.10">
    <property type="entry name" value="Zinc/RING finger domain, C3HC4 (zinc finger)"/>
    <property type="match status" value="1"/>
</dbReference>